<evidence type="ECO:0000256" key="1">
    <source>
        <dbReference type="ARBA" id="ARBA00004571"/>
    </source>
</evidence>
<evidence type="ECO:0000256" key="3">
    <source>
        <dbReference type="ARBA" id="ARBA00022452"/>
    </source>
</evidence>
<comment type="similarity">
    <text evidence="8 9">Belongs to the TonB-dependent receptor family.</text>
</comment>
<keyword evidence="6 8" id="KW-0472">Membrane</keyword>
<dbReference type="InterPro" id="IPR012910">
    <property type="entry name" value="Plug_dom"/>
</dbReference>
<dbReference type="PANTHER" id="PTHR30069">
    <property type="entry name" value="TONB-DEPENDENT OUTER MEMBRANE RECEPTOR"/>
    <property type="match status" value="1"/>
</dbReference>
<reference evidence="12" key="1">
    <citation type="submission" date="2019-10" db="EMBL/GenBank/DDBJ databases">
        <title>Evaluation of single-gene subtyping targets for Pseudomonas.</title>
        <authorList>
            <person name="Reichler S.J."/>
            <person name="Orsi R.H."/>
            <person name="Wiedmann M."/>
            <person name="Martin N.H."/>
            <person name="Murphy S.I."/>
        </authorList>
    </citation>
    <scope>NUCLEOTIDE SEQUENCE</scope>
    <source>
        <strain evidence="12">FSL R10-2339</strain>
    </source>
</reference>
<dbReference type="GO" id="GO:0015344">
    <property type="term" value="F:siderophore uptake transmembrane transporter activity"/>
    <property type="evidence" value="ECO:0007669"/>
    <property type="project" value="TreeGrafter"/>
</dbReference>
<feature type="domain" description="TonB-dependent receptor plug" evidence="11">
    <location>
        <begin position="67"/>
        <end position="172"/>
    </location>
</feature>
<evidence type="ECO:0000259" key="10">
    <source>
        <dbReference type="Pfam" id="PF00593"/>
    </source>
</evidence>
<evidence type="ECO:0000256" key="8">
    <source>
        <dbReference type="PROSITE-ProRule" id="PRU01360"/>
    </source>
</evidence>
<evidence type="ECO:0000256" key="6">
    <source>
        <dbReference type="ARBA" id="ARBA00023136"/>
    </source>
</evidence>
<dbReference type="CDD" id="cd01347">
    <property type="entry name" value="ligand_gated_channel"/>
    <property type="match status" value="1"/>
</dbReference>
<keyword evidence="7 8" id="KW-0998">Cell outer membrane</keyword>
<keyword evidence="12" id="KW-0675">Receptor</keyword>
<keyword evidence="3 8" id="KW-1134">Transmembrane beta strand</keyword>
<dbReference type="InterPro" id="IPR000531">
    <property type="entry name" value="Beta-barrel_TonB"/>
</dbReference>
<dbReference type="AlphaFoldDB" id="A0A6A7YPS2"/>
<feature type="domain" description="TonB-dependent receptor-like beta-barrel" evidence="10">
    <location>
        <begin position="239"/>
        <end position="685"/>
    </location>
</feature>
<dbReference type="Pfam" id="PF00593">
    <property type="entry name" value="TonB_dep_Rec_b-barrel"/>
    <property type="match status" value="1"/>
</dbReference>
<dbReference type="PROSITE" id="PS52016">
    <property type="entry name" value="TONB_DEPENDENT_REC_3"/>
    <property type="match status" value="1"/>
</dbReference>
<dbReference type="Pfam" id="PF07715">
    <property type="entry name" value="Plug"/>
    <property type="match status" value="1"/>
</dbReference>
<sequence>MRRDMAVSLFRSSGALNRLLMIGSGLALSLHVQGVQAADMEIMQPINITAQRQSEGRASTLRSGASLEDSPRSVSIITAEQIAERPGPGGIQSLLAELPGIEFARSGGLGGQLVMRGFNSNDGRSILAIDGDRYRGRTTLEFNMLDPNSIERIEVIRGPASALYGSDAMNGVINIVTRRSMVDVDQPFELQPHIRALEWGSGSEMFGGRVELVGGGNGFDVMIGAHQREAQDYSTPIGTVDNSSYRMRGLDFNIGYSPTPLSRWELSGRYENVTSNRGGGLGAAPGAELLQVSERPIIERYLRLAYSGQEFGAFADSLDASLYVRDFETDIYQVNNKTAGITAKTHLKVYTPTEIGGHLTALKTLGDHQLSYGGDFYLEDFEGRLSNNTRYDKGTGVQLSDSGWNKMERDTSQTSIGLFATDTWTLNDRWVLSGAVRSDWIESKIGSALPTESPAQSAAFDDSRVKRYHAYTGSLGAVYKLTPNWHLFGNFSRSFRAPSGQAMVSTSVSGTITTLPNADLDDETSLTTELGVRWYGLDSHMSLTAYQSDYDNLIALVVLDKDLRQQQNISKAQMRGLELEGKVGLDDRWSMNYAATYTRGTDKSSGEPLPNIAPLTGRLSLRYQQDDWYGEAAVRAYKGKTRIDKTQERASASYAMVDAYAGMNLGRVLGSGWEDWQVTVGVENLFNKVGRNPIVAQDINYSDNLVGNSLVEPGRSAVIKLTVNY</sequence>
<dbReference type="SUPFAM" id="SSF56935">
    <property type="entry name" value="Porins"/>
    <property type="match status" value="1"/>
</dbReference>
<dbReference type="GO" id="GO:0009279">
    <property type="term" value="C:cell outer membrane"/>
    <property type="evidence" value="ECO:0007669"/>
    <property type="project" value="UniProtKB-SubCell"/>
</dbReference>
<name>A0A6A7YPS2_9PSED</name>
<gene>
    <name evidence="12" type="ORF">GHN86_01630</name>
</gene>
<accession>A0A6A7YPS2</accession>
<dbReference type="Gene3D" id="2.40.170.20">
    <property type="entry name" value="TonB-dependent receptor, beta-barrel domain"/>
    <property type="match status" value="1"/>
</dbReference>
<dbReference type="Gene3D" id="2.170.130.10">
    <property type="entry name" value="TonB-dependent receptor, plug domain"/>
    <property type="match status" value="1"/>
</dbReference>
<evidence type="ECO:0000256" key="7">
    <source>
        <dbReference type="ARBA" id="ARBA00023237"/>
    </source>
</evidence>
<keyword evidence="4 8" id="KW-0812">Transmembrane</keyword>
<organism evidence="12">
    <name type="scientific">Pseudomonas helleri</name>
    <dbReference type="NCBI Taxonomy" id="1608996"/>
    <lineage>
        <taxon>Bacteria</taxon>
        <taxon>Pseudomonadati</taxon>
        <taxon>Pseudomonadota</taxon>
        <taxon>Gammaproteobacteria</taxon>
        <taxon>Pseudomonadales</taxon>
        <taxon>Pseudomonadaceae</taxon>
        <taxon>Pseudomonas</taxon>
    </lineage>
</organism>
<dbReference type="InterPro" id="IPR036942">
    <property type="entry name" value="Beta-barrel_TonB_sf"/>
</dbReference>
<evidence type="ECO:0000256" key="9">
    <source>
        <dbReference type="RuleBase" id="RU003357"/>
    </source>
</evidence>
<evidence type="ECO:0000256" key="4">
    <source>
        <dbReference type="ARBA" id="ARBA00022692"/>
    </source>
</evidence>
<protein>
    <submittedName>
        <fullName evidence="12">TonB-dependent receptor</fullName>
    </submittedName>
</protein>
<dbReference type="GO" id="GO:0044718">
    <property type="term" value="P:siderophore transmembrane transport"/>
    <property type="evidence" value="ECO:0007669"/>
    <property type="project" value="TreeGrafter"/>
</dbReference>
<dbReference type="PANTHER" id="PTHR30069:SF40">
    <property type="entry name" value="TONB-DEPENDENT RECEPTOR NMB0964-RELATED"/>
    <property type="match status" value="1"/>
</dbReference>
<comment type="subcellular location">
    <subcellularLocation>
        <location evidence="1 8">Cell outer membrane</location>
        <topology evidence="1 8">Multi-pass membrane protein</topology>
    </subcellularLocation>
</comment>
<dbReference type="InterPro" id="IPR037066">
    <property type="entry name" value="Plug_dom_sf"/>
</dbReference>
<comment type="caution">
    <text evidence="12">The sequence shown here is derived from an EMBL/GenBank/DDBJ whole genome shotgun (WGS) entry which is preliminary data.</text>
</comment>
<dbReference type="InterPro" id="IPR039426">
    <property type="entry name" value="TonB-dep_rcpt-like"/>
</dbReference>
<evidence type="ECO:0000256" key="5">
    <source>
        <dbReference type="ARBA" id="ARBA00023077"/>
    </source>
</evidence>
<proteinExistence type="inferred from homology"/>
<evidence type="ECO:0000259" key="11">
    <source>
        <dbReference type="Pfam" id="PF07715"/>
    </source>
</evidence>
<keyword evidence="2 8" id="KW-0813">Transport</keyword>
<evidence type="ECO:0000256" key="2">
    <source>
        <dbReference type="ARBA" id="ARBA00022448"/>
    </source>
</evidence>
<keyword evidence="5 9" id="KW-0798">TonB box</keyword>
<evidence type="ECO:0000313" key="12">
    <source>
        <dbReference type="EMBL" id="MQT78774.1"/>
    </source>
</evidence>
<dbReference type="EMBL" id="WIWC01000002">
    <property type="protein sequence ID" value="MQT78774.1"/>
    <property type="molecule type" value="Genomic_DNA"/>
</dbReference>